<feature type="transmembrane region" description="Helical" evidence="1">
    <location>
        <begin position="26"/>
        <end position="45"/>
    </location>
</feature>
<dbReference type="EMBL" id="CADCUA010000220">
    <property type="protein sequence ID" value="CAA9311874.1"/>
    <property type="molecule type" value="Genomic_DNA"/>
</dbReference>
<gene>
    <name evidence="2" type="ORF">AVDCRST_MAG71-806</name>
</gene>
<protein>
    <submittedName>
        <fullName evidence="2">Uncharacterized protein</fullName>
    </submittedName>
</protein>
<keyword evidence="1" id="KW-0812">Transmembrane</keyword>
<feature type="transmembrane region" description="Helical" evidence="1">
    <location>
        <begin position="264"/>
        <end position="283"/>
    </location>
</feature>
<keyword evidence="1" id="KW-1133">Transmembrane helix</keyword>
<sequence>MKFSGPASSPRQWQAFIWQRLRPRDLLGLGAFWTLLALASLWGWLAPLDGRLFDLAIRAVPGETPSNVAIVRADPGAAAAQASALRLAGATRIVDLGPEDLETSARDVAFVAPDAARCRPPAPDGVVRALRLHDAAGRPCPLGRLAVDAGLRAPDVAMLSPDFSARTSTSIPRLDAALPVGVALRTAVEGRIVVRAPAPDLPTYVTPLYGADGLLEPSVPYAMALDALTRGRAIRWTSPGLDVLAAALVALLLHLSLRRSSYRVTLTIALLSTVPVLLALLVVLHAGRIHIPATASLVAIAGFALRTILRRNRALSDTLVDIDHRLTGLVGQPLGQGFELATALVWEHANRFVTEFFDLRRSLMLELPAGTTHMRPVAAFGCTPGDIIEKRRDYRRAPYSTALARELPTPPSRPFLPDEAGVVDLITPLMAADQLVGFWAFSVTAPAGATLDTLIGEAARYANEIAKVILRAGDTGAAADPAARRWPSLERTRARLLDGATQAREQLAAHRDVFAAVGHPIAVCDLLGRVQFANPAFEEFAEAITQPLAALSVTGMLEQQCDLAPAVAKQTMRHVILGTGAEARLPMPDSMAATPQALVLRPILRRAQDHASAAVSPFDLLGMIVEIVPDARSAELATRLGQAAARYARRSEATLDAIARTVGSLGVDPGSREQLAGIVASGLDDARHLLQQSEAGPEADDGGATRLDLQQLLQRVSKAHARLAREKAVEIHLPQDVPMVAAAEEPIAQLLRDLLALLLDDAAPGSALEIALAPHAGATLQLRIANDGYGMPTWHVQDVMRDGADLVLRPESSLLERVAHAAAALEDRSVFRLEAALGKGYMAMLTLPRAP</sequence>
<evidence type="ECO:0000313" key="2">
    <source>
        <dbReference type="EMBL" id="CAA9311874.1"/>
    </source>
</evidence>
<dbReference type="InterPro" id="IPR036890">
    <property type="entry name" value="HATPase_C_sf"/>
</dbReference>
<feature type="transmembrane region" description="Helical" evidence="1">
    <location>
        <begin position="236"/>
        <end position="257"/>
    </location>
</feature>
<keyword evidence="1" id="KW-0472">Membrane</keyword>
<reference evidence="2" key="1">
    <citation type="submission" date="2020-02" db="EMBL/GenBank/DDBJ databases">
        <authorList>
            <person name="Meier V. D."/>
        </authorList>
    </citation>
    <scope>NUCLEOTIDE SEQUENCE</scope>
    <source>
        <strain evidence="2">AVDCRST_MAG71</strain>
    </source>
</reference>
<accession>A0A6J4KQ54</accession>
<organism evidence="2">
    <name type="scientific">uncultured Lysobacter sp</name>
    <dbReference type="NCBI Taxonomy" id="271060"/>
    <lineage>
        <taxon>Bacteria</taxon>
        <taxon>Pseudomonadati</taxon>
        <taxon>Pseudomonadota</taxon>
        <taxon>Gammaproteobacteria</taxon>
        <taxon>Lysobacterales</taxon>
        <taxon>Lysobacteraceae</taxon>
        <taxon>Lysobacter</taxon>
        <taxon>environmental samples</taxon>
    </lineage>
</organism>
<proteinExistence type="predicted"/>
<evidence type="ECO:0000256" key="1">
    <source>
        <dbReference type="SAM" id="Phobius"/>
    </source>
</evidence>
<dbReference type="AlphaFoldDB" id="A0A6J4KQ54"/>
<dbReference type="Gene3D" id="3.30.565.10">
    <property type="entry name" value="Histidine kinase-like ATPase, C-terminal domain"/>
    <property type="match status" value="1"/>
</dbReference>
<name>A0A6J4KQ54_9GAMM</name>